<keyword evidence="1" id="KW-1133">Transmembrane helix</keyword>
<dbReference type="Proteomes" id="UP001057520">
    <property type="component" value="Chromosome"/>
</dbReference>
<organism evidence="2 3">
    <name type="scientific">Caulobacter segnis</name>
    <dbReference type="NCBI Taxonomy" id="88688"/>
    <lineage>
        <taxon>Bacteria</taxon>
        <taxon>Pseudomonadati</taxon>
        <taxon>Pseudomonadota</taxon>
        <taxon>Alphaproteobacteria</taxon>
        <taxon>Caulobacterales</taxon>
        <taxon>Caulobacteraceae</taxon>
        <taxon>Caulobacter</taxon>
    </lineage>
</organism>
<feature type="transmembrane region" description="Helical" evidence="1">
    <location>
        <begin position="73"/>
        <end position="92"/>
    </location>
</feature>
<keyword evidence="1" id="KW-0812">Transmembrane</keyword>
<evidence type="ECO:0000313" key="2">
    <source>
        <dbReference type="EMBL" id="USQ95828.1"/>
    </source>
</evidence>
<keyword evidence="1" id="KW-0472">Membrane</keyword>
<proteinExistence type="predicted"/>
<evidence type="ECO:0008006" key="4">
    <source>
        <dbReference type="Google" id="ProtNLM"/>
    </source>
</evidence>
<accession>A0ABY4ZSN1</accession>
<keyword evidence="3" id="KW-1185">Reference proteome</keyword>
<protein>
    <recommendedName>
        <fullName evidence="4">TonB-dependent receptor</fullName>
    </recommendedName>
</protein>
<feature type="transmembrane region" description="Helical" evidence="1">
    <location>
        <begin position="39"/>
        <end position="61"/>
    </location>
</feature>
<evidence type="ECO:0000313" key="3">
    <source>
        <dbReference type="Proteomes" id="UP001057520"/>
    </source>
</evidence>
<name>A0ABY4ZSN1_9CAUL</name>
<gene>
    <name evidence="2" type="ORF">MZV50_25370</name>
</gene>
<reference evidence="2 3" key="1">
    <citation type="submission" date="2022-04" db="EMBL/GenBank/DDBJ databases">
        <title>Genome sequence of soybean root-associated Caulobacter segnis RL271.</title>
        <authorList>
            <person name="Longley R."/>
            <person name="Bonito G."/>
            <person name="Trigodet F."/>
            <person name="Crosson S."/>
            <person name="Fiebig A."/>
        </authorList>
    </citation>
    <scope>NUCLEOTIDE SEQUENCE [LARGE SCALE GENOMIC DNA]</scope>
    <source>
        <strain evidence="2 3">RL271</strain>
    </source>
</reference>
<dbReference type="EMBL" id="CP096040">
    <property type="protein sequence ID" value="USQ95828.1"/>
    <property type="molecule type" value="Genomic_DNA"/>
</dbReference>
<dbReference type="InterPro" id="IPR036927">
    <property type="entry name" value="Cyt_c_oxase-like_su1_sf"/>
</dbReference>
<feature type="transmembrane region" description="Helical" evidence="1">
    <location>
        <begin position="7"/>
        <end position="27"/>
    </location>
</feature>
<sequence length="135" mass="14393">MNTSRWPYAFFGAAAFYAMVGVTWGLAMSISKHHETYSAHAHLNLLGWVSLALMGTFYALLGQRVANWVKLANFVLSNVGVVCMISGLFMYLGQTGSPAVYGPLLVVGGLSVIGGFFVFGLTAITTALRKPAVAI</sequence>
<feature type="transmembrane region" description="Helical" evidence="1">
    <location>
        <begin position="104"/>
        <end position="128"/>
    </location>
</feature>
<dbReference type="Gene3D" id="1.20.210.10">
    <property type="entry name" value="Cytochrome c oxidase-like, subunit I domain"/>
    <property type="match status" value="1"/>
</dbReference>
<evidence type="ECO:0000256" key="1">
    <source>
        <dbReference type="SAM" id="Phobius"/>
    </source>
</evidence>